<evidence type="ECO:0000313" key="1">
    <source>
        <dbReference type="EMBL" id="EEE52497.1"/>
    </source>
</evidence>
<name>B9G8N2_ORYSJ</name>
<protein>
    <submittedName>
        <fullName evidence="1">Uncharacterized protein</fullName>
    </submittedName>
</protein>
<sequence length="83" mass="8577">MEDDAAILAVAGRHQPANPPLAAAAEGLAMTTAPDELIGSRRAVGGEASNAVEETPAAAFCRRSPAESECLRLMNQMACALLR</sequence>
<accession>B9G8N2</accession>
<reference evidence="1" key="2">
    <citation type="submission" date="2008-12" db="EMBL/GenBank/DDBJ databases">
        <title>Improved gene annotation of the rice (Oryza sativa) genomes.</title>
        <authorList>
            <person name="Wang J."/>
            <person name="Li R."/>
            <person name="Fan W."/>
            <person name="Huang Q."/>
            <person name="Zhang J."/>
            <person name="Zhou Y."/>
            <person name="Hu Y."/>
            <person name="Zi S."/>
            <person name="Li J."/>
            <person name="Ni P."/>
            <person name="Zheng H."/>
            <person name="Zhang Y."/>
            <person name="Zhao M."/>
            <person name="Hao Q."/>
            <person name="McDermott J."/>
            <person name="Samudrala R."/>
            <person name="Kristiansen K."/>
            <person name="Wong G.K.-S."/>
        </authorList>
    </citation>
    <scope>NUCLEOTIDE SEQUENCE</scope>
</reference>
<organism evidence="1">
    <name type="scientific">Oryza sativa subsp. japonica</name>
    <name type="common">Rice</name>
    <dbReference type="NCBI Taxonomy" id="39947"/>
    <lineage>
        <taxon>Eukaryota</taxon>
        <taxon>Viridiplantae</taxon>
        <taxon>Streptophyta</taxon>
        <taxon>Embryophyta</taxon>
        <taxon>Tracheophyta</taxon>
        <taxon>Spermatophyta</taxon>
        <taxon>Magnoliopsida</taxon>
        <taxon>Liliopsida</taxon>
        <taxon>Poales</taxon>
        <taxon>Poaceae</taxon>
        <taxon>BOP clade</taxon>
        <taxon>Oryzoideae</taxon>
        <taxon>Oryzeae</taxon>
        <taxon>Oryzinae</taxon>
        <taxon>Oryza</taxon>
        <taxon>Oryza sativa</taxon>
    </lineage>
</organism>
<dbReference type="AlphaFoldDB" id="B9G8N2"/>
<proteinExistence type="predicted"/>
<dbReference type="EMBL" id="CM000148">
    <property type="protein sequence ID" value="EEE52497.1"/>
    <property type="molecule type" value="Genomic_DNA"/>
</dbReference>
<reference evidence="1" key="1">
    <citation type="journal article" date="2005" name="PLoS Biol.">
        <title>The genomes of Oryza sativa: a history of duplications.</title>
        <authorList>
            <person name="Yu J."/>
            <person name="Wang J."/>
            <person name="Lin W."/>
            <person name="Li S."/>
            <person name="Li H."/>
            <person name="Zhou J."/>
            <person name="Ni P."/>
            <person name="Dong W."/>
            <person name="Hu S."/>
            <person name="Zeng C."/>
            <person name="Zhang J."/>
            <person name="Zhang Y."/>
            <person name="Li R."/>
            <person name="Xu Z."/>
            <person name="Li S."/>
            <person name="Li X."/>
            <person name="Zheng H."/>
            <person name="Cong L."/>
            <person name="Lin L."/>
            <person name="Yin J."/>
            <person name="Geng J."/>
            <person name="Li G."/>
            <person name="Shi J."/>
            <person name="Liu J."/>
            <person name="Lv H."/>
            <person name="Li J."/>
            <person name="Wang J."/>
            <person name="Deng Y."/>
            <person name="Ran L."/>
            <person name="Shi X."/>
            <person name="Wang X."/>
            <person name="Wu Q."/>
            <person name="Li C."/>
            <person name="Ren X."/>
            <person name="Wang J."/>
            <person name="Wang X."/>
            <person name="Li D."/>
            <person name="Liu D."/>
            <person name="Zhang X."/>
            <person name="Ji Z."/>
            <person name="Zhao W."/>
            <person name="Sun Y."/>
            <person name="Zhang Z."/>
            <person name="Bao J."/>
            <person name="Han Y."/>
            <person name="Dong L."/>
            <person name="Ji J."/>
            <person name="Chen P."/>
            <person name="Wu S."/>
            <person name="Liu J."/>
            <person name="Xiao Y."/>
            <person name="Bu D."/>
            <person name="Tan J."/>
            <person name="Yang L."/>
            <person name="Ye C."/>
            <person name="Zhang J."/>
            <person name="Xu J."/>
            <person name="Zhou Y."/>
            <person name="Yu Y."/>
            <person name="Zhang B."/>
            <person name="Zhuang S."/>
            <person name="Wei H."/>
            <person name="Liu B."/>
            <person name="Lei M."/>
            <person name="Yu H."/>
            <person name="Li Y."/>
            <person name="Xu H."/>
            <person name="Wei S."/>
            <person name="He X."/>
            <person name="Fang L."/>
            <person name="Zhang Z."/>
            <person name="Zhang Y."/>
            <person name="Huang X."/>
            <person name="Su Z."/>
            <person name="Tong W."/>
            <person name="Li J."/>
            <person name="Tong Z."/>
            <person name="Li S."/>
            <person name="Ye J."/>
            <person name="Wang L."/>
            <person name="Fang L."/>
            <person name="Lei T."/>
            <person name="Chen C."/>
            <person name="Chen H."/>
            <person name="Xu Z."/>
            <person name="Li H."/>
            <person name="Huang H."/>
            <person name="Zhang F."/>
            <person name="Xu H."/>
            <person name="Li N."/>
            <person name="Zhao C."/>
            <person name="Li S."/>
            <person name="Dong L."/>
            <person name="Huang Y."/>
            <person name="Li L."/>
            <person name="Xi Y."/>
            <person name="Qi Q."/>
            <person name="Li W."/>
            <person name="Zhang B."/>
            <person name="Hu W."/>
            <person name="Zhang Y."/>
            <person name="Tian X."/>
            <person name="Jiao Y."/>
            <person name="Liang X."/>
            <person name="Jin J."/>
            <person name="Gao L."/>
            <person name="Zheng W."/>
            <person name="Hao B."/>
            <person name="Liu S."/>
            <person name="Wang W."/>
            <person name="Yuan L."/>
            <person name="Cao M."/>
            <person name="McDermott J."/>
            <person name="Samudrala R."/>
            <person name="Wang J."/>
            <person name="Wong G.K."/>
            <person name="Yang H."/>
        </authorList>
    </citation>
    <scope>NUCLEOTIDE SEQUENCE [LARGE SCALE GENOMIC DNA]</scope>
</reference>
<dbReference type="Proteomes" id="UP000007752">
    <property type="component" value="Chromosome 11"/>
</dbReference>
<gene>
    <name evidence="1" type="ORF">OsJ_34694</name>
</gene>